<feature type="compositionally biased region" description="Basic residues" evidence="1">
    <location>
        <begin position="92"/>
        <end position="104"/>
    </location>
</feature>
<protein>
    <submittedName>
        <fullName evidence="2">NAD kinase-like isoform X2</fullName>
    </submittedName>
</protein>
<reference evidence="2" key="2">
    <citation type="submission" date="2023-04" db="EMBL/GenBank/DDBJ databases">
        <authorList>
            <person name="Bu L."/>
            <person name="Lu L."/>
            <person name="Laidemitt M.R."/>
            <person name="Zhang S.M."/>
            <person name="Mutuku M."/>
            <person name="Mkoji G."/>
            <person name="Steinauer M."/>
            <person name="Loker E.S."/>
        </authorList>
    </citation>
    <scope>NUCLEOTIDE SEQUENCE</scope>
    <source>
        <strain evidence="2">KasaAsao</strain>
        <tissue evidence="2">Whole Snail</tissue>
    </source>
</reference>
<reference evidence="2" key="1">
    <citation type="journal article" date="2023" name="PLoS Negl. Trop. Dis.">
        <title>A genome sequence for Biomphalaria pfeifferi, the major vector snail for the human-infecting parasite Schistosoma mansoni.</title>
        <authorList>
            <person name="Bu L."/>
            <person name="Lu L."/>
            <person name="Laidemitt M.R."/>
            <person name="Zhang S.M."/>
            <person name="Mutuku M."/>
            <person name="Mkoji G."/>
            <person name="Steinauer M."/>
            <person name="Loker E.S."/>
        </authorList>
    </citation>
    <scope>NUCLEOTIDE SEQUENCE</scope>
    <source>
        <strain evidence="2">KasaAsao</strain>
    </source>
</reference>
<keyword evidence="3" id="KW-1185">Reference proteome</keyword>
<dbReference type="EMBL" id="JASAOG010000059">
    <property type="protein sequence ID" value="KAK0056828.1"/>
    <property type="molecule type" value="Genomic_DNA"/>
</dbReference>
<evidence type="ECO:0000313" key="3">
    <source>
        <dbReference type="Proteomes" id="UP001233172"/>
    </source>
</evidence>
<dbReference type="Proteomes" id="UP001233172">
    <property type="component" value="Unassembled WGS sequence"/>
</dbReference>
<feature type="region of interest" description="Disordered" evidence="1">
    <location>
        <begin position="91"/>
        <end position="111"/>
    </location>
</feature>
<organism evidence="2 3">
    <name type="scientific">Biomphalaria pfeifferi</name>
    <name type="common">Bloodfluke planorb</name>
    <name type="synonym">Freshwater snail</name>
    <dbReference type="NCBI Taxonomy" id="112525"/>
    <lineage>
        <taxon>Eukaryota</taxon>
        <taxon>Metazoa</taxon>
        <taxon>Spiralia</taxon>
        <taxon>Lophotrochozoa</taxon>
        <taxon>Mollusca</taxon>
        <taxon>Gastropoda</taxon>
        <taxon>Heterobranchia</taxon>
        <taxon>Euthyneura</taxon>
        <taxon>Panpulmonata</taxon>
        <taxon>Hygrophila</taxon>
        <taxon>Lymnaeoidea</taxon>
        <taxon>Planorbidae</taxon>
        <taxon>Biomphalaria</taxon>
    </lineage>
</organism>
<comment type="caution">
    <text evidence="2">The sequence shown here is derived from an EMBL/GenBank/DDBJ whole genome shotgun (WGS) entry which is preliminary data.</text>
</comment>
<accession>A0AAD8BMK7</accession>
<proteinExistence type="predicted"/>
<keyword evidence="2" id="KW-0808">Transferase</keyword>
<sequence>MNNSKNITEYEEDRPFKSDSFVLPTCISVPHVDNFGKKLILESSQINVCGRRNDGSQSKLGRAVSQPLDPEEYLHDSLDIGDVEDESFTSSLKRRAQGRKRHNRSLYGVSPDCKFGPKGYLAQGSTNL</sequence>
<dbReference type="AlphaFoldDB" id="A0AAD8BMK7"/>
<name>A0AAD8BMK7_BIOPF</name>
<keyword evidence="2" id="KW-0418">Kinase</keyword>
<evidence type="ECO:0000313" key="2">
    <source>
        <dbReference type="EMBL" id="KAK0056828.1"/>
    </source>
</evidence>
<gene>
    <name evidence="2" type="ORF">Bpfe_013766</name>
</gene>
<evidence type="ECO:0000256" key="1">
    <source>
        <dbReference type="SAM" id="MobiDB-lite"/>
    </source>
</evidence>
<dbReference type="GO" id="GO:0016301">
    <property type="term" value="F:kinase activity"/>
    <property type="evidence" value="ECO:0007669"/>
    <property type="project" value="UniProtKB-KW"/>
</dbReference>